<keyword evidence="4" id="KW-1185">Reference proteome</keyword>
<proteinExistence type="predicted"/>
<evidence type="ECO:0000256" key="1">
    <source>
        <dbReference type="SAM" id="MobiDB-lite"/>
    </source>
</evidence>
<evidence type="ECO:0000313" key="4">
    <source>
        <dbReference type="Proteomes" id="UP000502508"/>
    </source>
</evidence>
<reference evidence="3 4" key="1">
    <citation type="submission" date="2020-03" db="EMBL/GenBank/DDBJ databases">
        <title>Whole genome shotgun sequence of Phytohabitans flavus NBRC 107702.</title>
        <authorList>
            <person name="Komaki H."/>
            <person name="Tamura T."/>
        </authorList>
    </citation>
    <scope>NUCLEOTIDE SEQUENCE [LARGE SCALE GENOMIC DNA]</scope>
    <source>
        <strain evidence="3 4">NBRC 107702</strain>
    </source>
</reference>
<dbReference type="Pfam" id="PF17964">
    <property type="entry name" value="Big_10"/>
    <property type="match status" value="1"/>
</dbReference>
<protein>
    <recommendedName>
        <fullName evidence="2">Bacterial Ig domain-containing protein</fullName>
    </recommendedName>
</protein>
<dbReference type="AlphaFoldDB" id="A0A6F8Y0J7"/>
<sequence length="216" mass="22384">MAGASASPSAAAEQPAAFSFSITPAANAKGLPVSAEIGLKLDGAEVTAVTLAEAGGGKVSGTIRDDGTSWVPSSPLKYGKKYTATVTASKGGASATQTTTFTTMGEPGNRVGTGLYLFDGKTYGVAMPVVVEFHPGVPKKDRASVQKRMFVSTDPPQPGRGTGCPTARRPITARRSTGSRVRKSPRVSRWVGTRWAPGSMGTRTARRPRRSVSGSR</sequence>
<name>A0A6F8Y0J7_9ACTN</name>
<dbReference type="Gene3D" id="2.60.40.3780">
    <property type="match status" value="1"/>
</dbReference>
<feature type="domain" description="Bacterial Ig" evidence="2">
    <location>
        <begin position="29"/>
        <end position="160"/>
    </location>
</feature>
<organism evidence="3 4">
    <name type="scientific">Phytohabitans flavus</name>
    <dbReference type="NCBI Taxonomy" id="1076124"/>
    <lineage>
        <taxon>Bacteria</taxon>
        <taxon>Bacillati</taxon>
        <taxon>Actinomycetota</taxon>
        <taxon>Actinomycetes</taxon>
        <taxon>Micromonosporales</taxon>
        <taxon>Micromonosporaceae</taxon>
    </lineage>
</organism>
<dbReference type="KEGG" id="pfla:Pflav_060340"/>
<feature type="region of interest" description="Disordered" evidence="1">
    <location>
        <begin position="151"/>
        <end position="216"/>
    </location>
</feature>
<accession>A0A6F8Y0J7</accession>
<reference evidence="3 4" key="2">
    <citation type="submission" date="2020-03" db="EMBL/GenBank/DDBJ databases">
        <authorList>
            <person name="Ichikawa N."/>
            <person name="Kimura A."/>
            <person name="Kitahashi Y."/>
            <person name="Uohara A."/>
        </authorList>
    </citation>
    <scope>NUCLEOTIDE SEQUENCE [LARGE SCALE GENOMIC DNA]</scope>
    <source>
        <strain evidence="3 4">NBRC 107702</strain>
    </source>
</reference>
<dbReference type="InterPro" id="IPR041280">
    <property type="entry name" value="Big_10"/>
</dbReference>
<dbReference type="EMBL" id="AP022870">
    <property type="protein sequence ID" value="BCB79624.1"/>
    <property type="molecule type" value="Genomic_DNA"/>
</dbReference>
<gene>
    <name evidence="3" type="ORF">Pflav_060340</name>
</gene>
<evidence type="ECO:0000259" key="2">
    <source>
        <dbReference type="Pfam" id="PF17964"/>
    </source>
</evidence>
<dbReference type="Gene3D" id="2.60.40.3710">
    <property type="match status" value="1"/>
</dbReference>
<evidence type="ECO:0000313" key="3">
    <source>
        <dbReference type="EMBL" id="BCB79624.1"/>
    </source>
</evidence>
<dbReference type="Proteomes" id="UP000502508">
    <property type="component" value="Chromosome"/>
</dbReference>